<dbReference type="Gramene" id="PSAT_LOCUS12002_t1">
    <property type="protein sequence ID" value="CAL5192089.1"/>
    <property type="gene ID" value="PSAT_LOCUS12002"/>
</dbReference>
<organism evidence="4 5">
    <name type="scientific">Pisum sativum</name>
    <name type="common">Garden pea</name>
    <name type="synonym">Lathyrus oleraceus</name>
    <dbReference type="NCBI Taxonomy" id="3888"/>
    <lineage>
        <taxon>Eukaryota</taxon>
        <taxon>Viridiplantae</taxon>
        <taxon>Streptophyta</taxon>
        <taxon>Embryophyta</taxon>
        <taxon>Tracheophyta</taxon>
        <taxon>Spermatophyta</taxon>
        <taxon>Magnoliopsida</taxon>
        <taxon>eudicotyledons</taxon>
        <taxon>Gunneridae</taxon>
        <taxon>Pentapetalae</taxon>
        <taxon>rosids</taxon>
        <taxon>fabids</taxon>
        <taxon>Fabales</taxon>
        <taxon>Fabaceae</taxon>
        <taxon>Papilionoideae</taxon>
        <taxon>50 kb inversion clade</taxon>
        <taxon>NPAAA clade</taxon>
        <taxon>Hologalegina</taxon>
        <taxon>IRL clade</taxon>
        <taxon>Fabeae</taxon>
        <taxon>Lathyrus</taxon>
    </lineage>
</organism>
<evidence type="ECO:0000256" key="3">
    <source>
        <dbReference type="PROSITE-ProRule" id="PRU00708"/>
    </source>
</evidence>
<dbReference type="InterPro" id="IPR002885">
    <property type="entry name" value="PPR_rpt"/>
</dbReference>
<feature type="repeat" description="PPR" evidence="3">
    <location>
        <begin position="446"/>
        <end position="480"/>
    </location>
</feature>
<proteinExistence type="inferred from homology"/>
<dbReference type="Pfam" id="PF12854">
    <property type="entry name" value="PPR_1"/>
    <property type="match status" value="2"/>
</dbReference>
<dbReference type="InterPro" id="IPR011990">
    <property type="entry name" value="TPR-like_helical_dom_sf"/>
</dbReference>
<dbReference type="Gramene" id="Psat3g140560.1">
    <property type="protein sequence ID" value="Psat3g140560.1.cds1"/>
    <property type="gene ID" value="Psat3g140560"/>
</dbReference>
<accession>A0A9D4Y118</accession>
<comment type="similarity">
    <text evidence="1">Belongs to the PPR family. P subfamily.</text>
</comment>
<protein>
    <recommendedName>
        <fullName evidence="6">Pentatricopeptide repeat-containing protein</fullName>
    </recommendedName>
</protein>
<evidence type="ECO:0000313" key="5">
    <source>
        <dbReference type="Proteomes" id="UP001058974"/>
    </source>
</evidence>
<feature type="repeat" description="PPR" evidence="3">
    <location>
        <begin position="306"/>
        <end position="340"/>
    </location>
</feature>
<comment type="caution">
    <text evidence="4">The sequence shown here is derived from an EMBL/GenBank/DDBJ whole genome shotgun (WGS) entry which is preliminary data.</text>
</comment>
<dbReference type="NCBIfam" id="TIGR00756">
    <property type="entry name" value="PPR"/>
    <property type="match status" value="7"/>
</dbReference>
<dbReference type="EMBL" id="JAMSHJ010000003">
    <property type="protein sequence ID" value="KAI5429903.1"/>
    <property type="molecule type" value="Genomic_DNA"/>
</dbReference>
<sequence>MMFSLRRILPAQHHHHHHPFSTSIAAAIAANTTTAPSLPESYRVQPPIKPWPHRLNPKLLSSLISRQHDPHLSLQIFYHAQHHHRPPFSHNPQTYQAIFLKLSRFRCFREIESILTTLRRSPQQFIHCCGEEPLITVIRGYGLAGKPLRALKTFMRIKSFGIQPSVRSLNALLNSLVQNKRYRLAFLLFKNSRDRFGVLPNVVSCNILLKALCKGNEVEVAVRVLDEMPGMGLVPNVVSYTTVLGGYVWRGDMDGAMRVFREILDRGWDPDVTSYTVLVDGFCRLGKLVDAIRVMDIMEENGVEPNEVTYGVMIQAYCKEKKSGEAVNLIVDMLEKDCVPGSELCCNVVDLLCEEGNVERACEVWRMVSRKDCSLDSAVIVSTLIHWLYKKGKVLEARNVFDEFGKESAVSLLTYNTLIAGLCEGGKLCDAAKLWDDMVEKGVAANAFTYNMLIKGFCKDGNAKEGIRILEEMLENGCLPNKSTYLILIDGLLLSGGMQQEINKVVSLAMSTGVDADLWNHFVKSIVGNVDYGAAELDKILLENAV</sequence>
<dbReference type="PANTHER" id="PTHR47447:SF28">
    <property type="entry name" value="PENTACOTRIPEPTIDE-REPEAT REGION OF PRORP DOMAIN-CONTAINING PROTEIN"/>
    <property type="match status" value="1"/>
</dbReference>
<evidence type="ECO:0000313" key="4">
    <source>
        <dbReference type="EMBL" id="KAI5429903.1"/>
    </source>
</evidence>
<dbReference type="Pfam" id="PF01535">
    <property type="entry name" value="PPR"/>
    <property type="match status" value="1"/>
</dbReference>
<dbReference type="Pfam" id="PF13812">
    <property type="entry name" value="PPR_3"/>
    <property type="match status" value="1"/>
</dbReference>
<dbReference type="Gene3D" id="1.25.40.10">
    <property type="entry name" value="Tetratricopeptide repeat domain"/>
    <property type="match status" value="4"/>
</dbReference>
<dbReference type="Proteomes" id="UP001058974">
    <property type="component" value="Chromosome 3"/>
</dbReference>
<keyword evidence="5" id="KW-1185">Reference proteome</keyword>
<reference evidence="4 5" key="1">
    <citation type="journal article" date="2022" name="Nat. Genet.">
        <title>Improved pea reference genome and pan-genome highlight genomic features and evolutionary characteristics.</title>
        <authorList>
            <person name="Yang T."/>
            <person name="Liu R."/>
            <person name="Luo Y."/>
            <person name="Hu S."/>
            <person name="Wang D."/>
            <person name="Wang C."/>
            <person name="Pandey M.K."/>
            <person name="Ge S."/>
            <person name="Xu Q."/>
            <person name="Li N."/>
            <person name="Li G."/>
            <person name="Huang Y."/>
            <person name="Saxena R.K."/>
            <person name="Ji Y."/>
            <person name="Li M."/>
            <person name="Yan X."/>
            <person name="He Y."/>
            <person name="Liu Y."/>
            <person name="Wang X."/>
            <person name="Xiang C."/>
            <person name="Varshney R.K."/>
            <person name="Ding H."/>
            <person name="Gao S."/>
            <person name="Zong X."/>
        </authorList>
    </citation>
    <scope>NUCLEOTIDE SEQUENCE [LARGE SCALE GENOMIC DNA]</scope>
    <source>
        <strain evidence="4 5">cv. Zhongwan 6</strain>
    </source>
</reference>
<feature type="repeat" description="PPR" evidence="3">
    <location>
        <begin position="271"/>
        <end position="305"/>
    </location>
</feature>
<dbReference type="AlphaFoldDB" id="A0A9D4Y118"/>
<dbReference type="PANTHER" id="PTHR47447">
    <property type="entry name" value="OS03G0856100 PROTEIN"/>
    <property type="match status" value="1"/>
</dbReference>
<feature type="repeat" description="PPR" evidence="3">
    <location>
        <begin position="411"/>
        <end position="445"/>
    </location>
</feature>
<feature type="repeat" description="PPR" evidence="3">
    <location>
        <begin position="236"/>
        <end position="270"/>
    </location>
</feature>
<evidence type="ECO:0000256" key="1">
    <source>
        <dbReference type="ARBA" id="ARBA00007626"/>
    </source>
</evidence>
<dbReference type="Pfam" id="PF13041">
    <property type="entry name" value="PPR_2"/>
    <property type="match status" value="2"/>
</dbReference>
<dbReference type="OrthoDB" id="185373at2759"/>
<evidence type="ECO:0008006" key="6">
    <source>
        <dbReference type="Google" id="ProtNLM"/>
    </source>
</evidence>
<keyword evidence="2" id="KW-0677">Repeat</keyword>
<dbReference type="Gramene" id="Psat03G0447500-T1">
    <property type="protein sequence ID" value="KAI5429903.1"/>
    <property type="gene ID" value="KIW84_034475"/>
</dbReference>
<evidence type="ECO:0000256" key="2">
    <source>
        <dbReference type="ARBA" id="ARBA00022737"/>
    </source>
</evidence>
<name>A0A9D4Y118_PEA</name>
<gene>
    <name evidence="4" type="ORF">KIW84_034475</name>
</gene>
<dbReference type="PROSITE" id="PS51375">
    <property type="entry name" value="PPR"/>
    <property type="match status" value="6"/>
</dbReference>
<feature type="repeat" description="PPR" evidence="3">
    <location>
        <begin position="201"/>
        <end position="235"/>
    </location>
</feature>